<proteinExistence type="predicted"/>
<dbReference type="InterPro" id="IPR012386">
    <property type="entry name" value="Cyclic-nucl_3Pdiesterase"/>
</dbReference>
<feature type="compositionally biased region" description="Acidic residues" evidence="1">
    <location>
        <begin position="1"/>
        <end position="11"/>
    </location>
</feature>
<dbReference type="GO" id="GO:0004113">
    <property type="term" value="F:2',3'-cyclic-nucleotide 3'-phosphodiesterase activity"/>
    <property type="evidence" value="ECO:0007669"/>
    <property type="project" value="TreeGrafter"/>
</dbReference>
<gene>
    <name evidence="2" type="ORF">CYCCA115_LOCUS2748</name>
</gene>
<dbReference type="AlphaFoldDB" id="A0AAD2CGR0"/>
<dbReference type="Proteomes" id="UP001295423">
    <property type="component" value="Unassembled WGS sequence"/>
</dbReference>
<dbReference type="InterPro" id="IPR009097">
    <property type="entry name" value="Cyclic_Pdiesterase"/>
</dbReference>
<name>A0AAD2CGR0_9STRA</name>
<dbReference type="PANTHER" id="PTHR28141">
    <property type="entry name" value="2',3'-CYCLIC-NUCLEOTIDE 3'-PHOSPHODIESTERASE"/>
    <property type="match status" value="1"/>
</dbReference>
<organism evidence="2 3">
    <name type="scientific">Cylindrotheca closterium</name>
    <dbReference type="NCBI Taxonomy" id="2856"/>
    <lineage>
        <taxon>Eukaryota</taxon>
        <taxon>Sar</taxon>
        <taxon>Stramenopiles</taxon>
        <taxon>Ochrophyta</taxon>
        <taxon>Bacillariophyta</taxon>
        <taxon>Bacillariophyceae</taxon>
        <taxon>Bacillariophycidae</taxon>
        <taxon>Bacillariales</taxon>
        <taxon>Bacillariaceae</taxon>
        <taxon>Cylindrotheca</taxon>
    </lineage>
</organism>
<dbReference type="GO" id="GO:0009187">
    <property type="term" value="P:cyclic nucleotide metabolic process"/>
    <property type="evidence" value="ECO:0007669"/>
    <property type="project" value="TreeGrafter"/>
</dbReference>
<evidence type="ECO:0000256" key="1">
    <source>
        <dbReference type="SAM" id="MobiDB-lite"/>
    </source>
</evidence>
<feature type="region of interest" description="Disordered" evidence="1">
    <location>
        <begin position="1"/>
        <end position="42"/>
    </location>
</feature>
<evidence type="ECO:0000313" key="2">
    <source>
        <dbReference type="EMBL" id="CAJ1932227.1"/>
    </source>
</evidence>
<sequence length="270" mass="30874">MSDYDADADDDDPHRDNNNNGKKKRRLNEQDEEEKEKGETDRDFYDKSKFDHLFSGLSIWLEFEENGDLDDQMKDLQLSCGSKECGVHSFLPHVTILYNVIDKKAADGTSHQVSNAEATLKECWKTFAATEESKGDGPQEEHGIVTSKEKISSHKVSASDWMYFHYPKSADSGKGFGCSISLLLIEKSSWLDRLHQVCTNAFGQGDRDKFVPHLSLVYAPEDREKLLVEYTQKQRKKGLFLNEPMAVKYLSLWSTEGRICDWRPILKIPV</sequence>
<dbReference type="PANTHER" id="PTHR28141:SF1">
    <property type="entry name" value="2',3'-CYCLIC-NUCLEOTIDE 3'-PHOSPHODIESTERASE"/>
    <property type="match status" value="1"/>
</dbReference>
<dbReference type="SUPFAM" id="SSF55144">
    <property type="entry name" value="LigT-like"/>
    <property type="match status" value="1"/>
</dbReference>
<accession>A0AAD2CGR0</accession>
<protein>
    <submittedName>
        <fullName evidence="2">Uncharacterized protein</fullName>
    </submittedName>
</protein>
<evidence type="ECO:0000313" key="3">
    <source>
        <dbReference type="Proteomes" id="UP001295423"/>
    </source>
</evidence>
<reference evidence="2" key="1">
    <citation type="submission" date="2023-08" db="EMBL/GenBank/DDBJ databases">
        <authorList>
            <person name="Audoor S."/>
            <person name="Bilcke G."/>
        </authorList>
    </citation>
    <scope>NUCLEOTIDE SEQUENCE</scope>
</reference>
<dbReference type="Gene3D" id="3.90.1140.10">
    <property type="entry name" value="Cyclic phosphodiesterase"/>
    <property type="match status" value="1"/>
</dbReference>
<comment type="caution">
    <text evidence="2">The sequence shown here is derived from an EMBL/GenBank/DDBJ whole genome shotgun (WGS) entry which is preliminary data.</text>
</comment>
<keyword evidence="3" id="KW-1185">Reference proteome</keyword>
<dbReference type="EMBL" id="CAKOGP040000213">
    <property type="protein sequence ID" value="CAJ1932227.1"/>
    <property type="molecule type" value="Genomic_DNA"/>
</dbReference>